<sequence length="293" mass="31385">MRWEGNEQSDNVEDRRSEGGGGGGGFGIGGRSIGIGTVAVALIGGWVLGINPLTMLSLLSGGSPAPQARHQGPAHVPPADDQQAAFVSTVLRNTEEVWGRIFREQGGHYQPARLVLFRGATPTACGTGHSAMGPFYCPGDKKVYIDLGFYDTLKNQLGAPGEFAQAYVIAHEIGHHVQDELGITAKVDALRGRQSQSQNNATSVRVELQADCFAGVWAQRSQQSKQWLDPGDIAAAMNAAEKIGDDTLQRSAGRAVVPDSFTHGSSAQRQRWFNTGYQSGDMKTCDTFNTRNL</sequence>
<comment type="subcellular location">
    <subcellularLocation>
        <location evidence="1">Membrane</location>
        <topology evidence="1">Single-pass membrane protein</topology>
    </subcellularLocation>
</comment>
<evidence type="ECO:0008006" key="8">
    <source>
        <dbReference type="Google" id="ProtNLM"/>
    </source>
</evidence>
<keyword evidence="7" id="KW-1185">Reference proteome</keyword>
<evidence type="ECO:0000313" key="6">
    <source>
        <dbReference type="EMBL" id="PYE77984.1"/>
    </source>
</evidence>
<evidence type="ECO:0000313" key="7">
    <source>
        <dbReference type="Proteomes" id="UP000247540"/>
    </source>
</evidence>
<comment type="caution">
    <text evidence="6">The sequence shown here is derived from an EMBL/GenBank/DDBJ whole genome shotgun (WGS) entry which is preliminary data.</text>
</comment>
<evidence type="ECO:0000256" key="1">
    <source>
        <dbReference type="ARBA" id="ARBA00004167"/>
    </source>
</evidence>
<keyword evidence="4" id="KW-0472">Membrane</keyword>
<protein>
    <recommendedName>
        <fullName evidence="8">Metalloprotease</fullName>
    </recommendedName>
</protein>
<evidence type="ECO:0000256" key="4">
    <source>
        <dbReference type="ARBA" id="ARBA00023136"/>
    </source>
</evidence>
<dbReference type="PANTHER" id="PTHR30168">
    <property type="entry name" value="PUTATIVE MEMBRANE PROTEIN YPFJ"/>
    <property type="match status" value="1"/>
</dbReference>
<dbReference type="AlphaFoldDB" id="A0A318SGM6"/>
<gene>
    <name evidence="6" type="ORF">DFQ15_1108</name>
</gene>
<reference evidence="6 7" key="1">
    <citation type="submission" date="2018-06" db="EMBL/GenBank/DDBJ databases">
        <title>Genomic Encyclopedia of Type Strains, Phase III (KMG-III): the genomes of soil and plant-associated and newly described type strains.</title>
        <authorList>
            <person name="Whitman W."/>
        </authorList>
    </citation>
    <scope>NUCLEOTIDE SEQUENCE [LARGE SCALE GENOMIC DNA]</scope>
    <source>
        <strain evidence="6 7">CECT 7646</strain>
    </source>
</reference>
<dbReference type="Pfam" id="PF04228">
    <property type="entry name" value="Zn_peptidase"/>
    <property type="match status" value="1"/>
</dbReference>
<keyword evidence="3" id="KW-1133">Transmembrane helix</keyword>
<dbReference type="GO" id="GO:0016020">
    <property type="term" value="C:membrane"/>
    <property type="evidence" value="ECO:0007669"/>
    <property type="project" value="UniProtKB-SubCell"/>
</dbReference>
<name>A0A318SGM6_9BURK</name>
<keyword evidence="2" id="KW-0812">Transmembrane</keyword>
<dbReference type="PANTHER" id="PTHR30168:SF0">
    <property type="entry name" value="INNER MEMBRANE PROTEIN"/>
    <property type="match status" value="1"/>
</dbReference>
<dbReference type="RefSeq" id="WP_110465494.1">
    <property type="nucleotide sequence ID" value="NZ_JAMOFZ010000010.1"/>
</dbReference>
<dbReference type="Proteomes" id="UP000247540">
    <property type="component" value="Unassembled WGS sequence"/>
</dbReference>
<dbReference type="OrthoDB" id="9774900at2"/>
<accession>A0A318SGM6</accession>
<evidence type="ECO:0000256" key="3">
    <source>
        <dbReference type="ARBA" id="ARBA00022989"/>
    </source>
</evidence>
<feature type="region of interest" description="Disordered" evidence="5">
    <location>
        <begin position="1"/>
        <end position="26"/>
    </location>
</feature>
<proteinExistence type="predicted"/>
<evidence type="ECO:0000256" key="2">
    <source>
        <dbReference type="ARBA" id="ARBA00022692"/>
    </source>
</evidence>
<organism evidence="6 7">
    <name type="scientific">Xylophilus ampelinus</name>
    <dbReference type="NCBI Taxonomy" id="54067"/>
    <lineage>
        <taxon>Bacteria</taxon>
        <taxon>Pseudomonadati</taxon>
        <taxon>Pseudomonadota</taxon>
        <taxon>Betaproteobacteria</taxon>
        <taxon>Burkholderiales</taxon>
        <taxon>Xylophilus</taxon>
    </lineage>
</organism>
<dbReference type="EMBL" id="QJTC01000010">
    <property type="protein sequence ID" value="PYE77984.1"/>
    <property type="molecule type" value="Genomic_DNA"/>
</dbReference>
<evidence type="ECO:0000256" key="5">
    <source>
        <dbReference type="SAM" id="MobiDB-lite"/>
    </source>
</evidence>
<dbReference type="InterPro" id="IPR007343">
    <property type="entry name" value="Uncharacterised_pept_Zn_put"/>
</dbReference>